<gene>
    <name evidence="6" type="ORF">CCH79_00019107</name>
</gene>
<evidence type="ECO:0000256" key="4">
    <source>
        <dbReference type="SAM" id="Coils"/>
    </source>
</evidence>
<evidence type="ECO:0000313" key="7">
    <source>
        <dbReference type="Proteomes" id="UP000250572"/>
    </source>
</evidence>
<protein>
    <submittedName>
        <fullName evidence="6">Uncharacterized protein</fullName>
    </submittedName>
</protein>
<dbReference type="GO" id="GO:0005929">
    <property type="term" value="C:cilium"/>
    <property type="evidence" value="ECO:0007669"/>
    <property type="project" value="UniProtKB-SubCell"/>
</dbReference>
<evidence type="ECO:0000256" key="5">
    <source>
        <dbReference type="SAM" id="MobiDB-lite"/>
    </source>
</evidence>
<reference evidence="6 7" key="1">
    <citation type="journal article" date="2018" name="G3 (Bethesda)">
        <title>A High-Quality Reference Genome for the Invasive Mosquitofish Gambusia affinis Using a Chicago Library.</title>
        <authorList>
            <person name="Hoffberg S.L."/>
            <person name="Troendle N.J."/>
            <person name="Glenn T.C."/>
            <person name="Mahmud O."/>
            <person name="Louha S."/>
            <person name="Chalopin D."/>
            <person name="Bennetzen J.L."/>
            <person name="Mauricio R."/>
        </authorList>
    </citation>
    <scope>NUCLEOTIDE SEQUENCE [LARGE SCALE GENOMIC DNA]</scope>
    <source>
        <strain evidence="6">NE01/NJP1002.9</strain>
        <tissue evidence="6">Muscle</tissue>
    </source>
</reference>
<feature type="region of interest" description="Disordered" evidence="5">
    <location>
        <begin position="666"/>
        <end position="694"/>
    </location>
</feature>
<comment type="subcellular location">
    <subcellularLocation>
        <location evidence="1">Cell projection</location>
        <location evidence="1">Cilium</location>
    </subcellularLocation>
</comment>
<dbReference type="InterPro" id="IPR043596">
    <property type="entry name" value="CFAP53/TCHP"/>
</dbReference>
<sequence length="773" mass="92451">MTTDLDVCMDDSPVAGRTDIRVQPVLSRWFGGSVVRTSAPPASLWLINHFDPLTSHLHGDADDTKCFGSKLPSPGRLAQNLDLILVVESLHNKSQFLSSLHVQVVHKFLLQFAVNYEHEQKVSWLPSGRLTSDRPCCPVAMVTELRSAAETVLFLTDPVPETREKMMESDGRLKCRDIRLILPRTMAMVRQGPLFCSVPVRLQLPARSSFPSEPEHCRRTAVCDFRNHNDNNLREICSVLISCCRTGVPKLRGGARRRPQGGPQEATGGHRGARRGAEGHRGHQKQKMVHKNPVQHLVHRNQKLKEIRDDVLEFTKEYRDCSLKQWWVQRCERRYVRGAVARGLEAELEQHEANISQKRDRLRQLLVEEEQQLLQQLEESKETTLERQVKMRERAKSLKDQRERERLQLVSDKMDQLFMERCEELRCIQSRRRQQQVDRERRHQLGTQQQERLRQQEEEELFHRLWEADRQAKEEQEALRQQEQRQRDQEQRQMLQEQMEAAERRRQQQKELKEEEALLLLEQQKMALLLQQREEQVLQQRRLERRQQLDRDLRLKMRRLAQEQQQELETDMKILQQIDREDTEKRQEEAQRKVERCEEQRRYRQYLAEELQKQKKEEQETEQLIEENLKETWRKREEESRLRREARDRLMEEVLQTQLLQIQTKLEKNKDRQEQLEREKEEAKRRRELVAMEEEEERRSRRRVAVAYQADLQAQMQHQQQLQRHQQAQEAREQQQGLILEQLYNLRKEQLLDKMDACSHPFRRALRPTAQTD</sequence>
<feature type="coiled-coil region" evidence="4">
    <location>
        <begin position="341"/>
        <end position="408"/>
    </location>
</feature>
<dbReference type="EMBL" id="NHOQ01001539">
    <property type="protein sequence ID" value="PWA24044.1"/>
    <property type="molecule type" value="Genomic_DNA"/>
</dbReference>
<feature type="region of interest" description="Disordered" evidence="5">
    <location>
        <begin position="253"/>
        <end position="286"/>
    </location>
</feature>
<feature type="compositionally biased region" description="Basic and acidic residues" evidence="5">
    <location>
        <begin position="666"/>
        <end position="690"/>
    </location>
</feature>
<name>A0A315VM16_GAMAF</name>
<evidence type="ECO:0000256" key="2">
    <source>
        <dbReference type="ARBA" id="ARBA00023069"/>
    </source>
</evidence>
<feature type="compositionally biased region" description="Basic and acidic residues" evidence="5">
    <location>
        <begin position="476"/>
        <end position="491"/>
    </location>
</feature>
<accession>A0A315VM16</accession>
<organism evidence="6 7">
    <name type="scientific">Gambusia affinis</name>
    <name type="common">Western mosquitofish</name>
    <name type="synonym">Heterandria affinis</name>
    <dbReference type="NCBI Taxonomy" id="33528"/>
    <lineage>
        <taxon>Eukaryota</taxon>
        <taxon>Metazoa</taxon>
        <taxon>Chordata</taxon>
        <taxon>Craniata</taxon>
        <taxon>Vertebrata</taxon>
        <taxon>Euteleostomi</taxon>
        <taxon>Actinopterygii</taxon>
        <taxon>Neopterygii</taxon>
        <taxon>Teleostei</taxon>
        <taxon>Neoteleostei</taxon>
        <taxon>Acanthomorphata</taxon>
        <taxon>Ovalentaria</taxon>
        <taxon>Atherinomorphae</taxon>
        <taxon>Cyprinodontiformes</taxon>
        <taxon>Poeciliidae</taxon>
        <taxon>Poeciliinae</taxon>
        <taxon>Gambusia</taxon>
    </lineage>
</organism>
<feature type="region of interest" description="Disordered" evidence="5">
    <location>
        <begin position="476"/>
        <end position="509"/>
    </location>
</feature>
<keyword evidence="2" id="KW-0969">Cilium</keyword>
<keyword evidence="7" id="KW-1185">Reference proteome</keyword>
<proteinExistence type="predicted"/>
<dbReference type="PANTHER" id="PTHR31183:SF1">
    <property type="entry name" value="CILIA- AND FLAGELLA-ASSOCIATED PROTEIN 53"/>
    <property type="match status" value="1"/>
</dbReference>
<evidence type="ECO:0000256" key="1">
    <source>
        <dbReference type="ARBA" id="ARBA00004138"/>
    </source>
</evidence>
<keyword evidence="4" id="KW-0175">Coiled coil</keyword>
<keyword evidence="3" id="KW-0966">Cell projection</keyword>
<dbReference type="AlphaFoldDB" id="A0A315VM16"/>
<comment type="caution">
    <text evidence="6">The sequence shown here is derived from an EMBL/GenBank/DDBJ whole genome shotgun (WGS) entry which is preliminary data.</text>
</comment>
<dbReference type="STRING" id="33528.ENSGAFP00000007302"/>
<dbReference type="Proteomes" id="UP000250572">
    <property type="component" value="Unassembled WGS sequence"/>
</dbReference>
<dbReference type="PANTHER" id="PTHR31183">
    <property type="entry name" value="TRICHOPLEIN KERATIN FILAMENT-BINDING PROTEIN FAMILY MEMBER"/>
    <property type="match status" value="1"/>
</dbReference>
<evidence type="ECO:0000313" key="6">
    <source>
        <dbReference type="EMBL" id="PWA24044.1"/>
    </source>
</evidence>
<evidence type="ECO:0000256" key="3">
    <source>
        <dbReference type="ARBA" id="ARBA00023273"/>
    </source>
</evidence>